<dbReference type="AlphaFoldDB" id="A0A1A0R9L9"/>
<gene>
    <name evidence="3" type="ORF">A5792_16695</name>
</gene>
<dbReference type="OrthoDB" id="4764332at2"/>
<accession>A0A1A0R9L9</accession>
<proteinExistence type="predicted"/>
<dbReference type="STRING" id="43304.GCA_001403655_05143"/>
<name>A0A1A0R9L9_MYCPR</name>
<dbReference type="RefSeq" id="WP_064931712.1">
    <property type="nucleotide sequence ID" value="NZ_LZSO01000016.1"/>
</dbReference>
<evidence type="ECO:0000256" key="2">
    <source>
        <dbReference type="SAM" id="SignalP"/>
    </source>
</evidence>
<protein>
    <submittedName>
        <fullName evidence="3">PE-PPE domain-containing protein</fullName>
    </submittedName>
</protein>
<comment type="caution">
    <text evidence="3">The sequence shown here is derived from an EMBL/GenBank/DDBJ whole genome shotgun (WGS) entry which is preliminary data.</text>
</comment>
<evidence type="ECO:0000313" key="4">
    <source>
        <dbReference type="Proteomes" id="UP000093902"/>
    </source>
</evidence>
<keyword evidence="2" id="KW-0732">Signal</keyword>
<evidence type="ECO:0000313" key="3">
    <source>
        <dbReference type="EMBL" id="OBB31032.1"/>
    </source>
</evidence>
<reference evidence="4" key="1">
    <citation type="submission" date="2016-06" db="EMBL/GenBank/DDBJ databases">
        <authorList>
            <person name="Sutton G."/>
            <person name="Brinkac L."/>
            <person name="Sanka R."/>
            <person name="Adams M."/>
            <person name="Lau E."/>
            <person name="Mehaffy C."/>
            <person name="Tameris M."/>
            <person name="Hatherill M."/>
            <person name="Hanekom W."/>
            <person name="Mahomed H."/>
            <person name="Mcshane H."/>
        </authorList>
    </citation>
    <scope>NUCLEOTIDE SEQUENCE [LARGE SCALE GENOMIC DNA]</scope>
    <source>
        <strain evidence="4">852002-51209_SCH5440388</strain>
    </source>
</reference>
<feature type="compositionally biased region" description="Basic and acidic residues" evidence="1">
    <location>
        <begin position="626"/>
        <end position="672"/>
    </location>
</feature>
<dbReference type="Proteomes" id="UP000093902">
    <property type="component" value="Unassembled WGS sequence"/>
</dbReference>
<feature type="chain" id="PRO_5008297409" evidence="2">
    <location>
        <begin position="36"/>
        <end position="683"/>
    </location>
</feature>
<sequence length="683" mass="71554">MSQPTPLRLHTAKAAATAAAVVATTAALTAGVASSAPEALAAHNRSVQADVELTASNSDIGKIPDIVGIYGVGPIFWTAQLLGITPENVIRTAGGLTGNTALAETVVGLLDLLDAISPIEAGVKGPMPDDVYNAVNGLDYTFTGLSKMFGLGDNNSFINWIAKHAPVLNQRRDIILSESLGGLTTSLAYRDMINAVQSDDPEWGVGVTGQWLIFVNNVSRPGGGLFALATPLTNLFGLDLTTPDAGSYTNADQTKVLNTSILDITWAYNPLSDVPTTLNPLAWANSAAAGVFLTYLLPDEGNNIGNHVLPRLITGIGDGVKVMIDPTGGQGLQMIPVLGDLLKLFNVNVLDFPGNATYITYDSGNLPLLEPFRMAPHLLNLVPGVDIPTPLTDSIEPALRKLVNMGYQDVDPNTLERTFNEAGEQAYFWHSPLTPTQQLAASQIVFDALIDGIQANALNPDAWVAKLPGANLEPIVKNAASVAVAKALSDALEAVQKGADPMFDAVEKGLAPVTHALDDMNAQMESAIDNMLKVNGSTTNKKAGTQSVNALPSAGAQLKTLSVEAADTDTGVKPTPLKDALNDLGLGQDSSKDSAVSKSVTKLSESAKTKAKARHATDANNPLKKSVKETVAKVRQAAEDTADKVDKAGKDAAKKLDKTADDAKAKVKETKKPAKKAPKHAAA</sequence>
<organism evidence="3 4">
    <name type="scientific">Mycolicibacterium peregrinum</name>
    <name type="common">Mycobacterium peregrinum</name>
    <dbReference type="NCBI Taxonomy" id="43304"/>
    <lineage>
        <taxon>Bacteria</taxon>
        <taxon>Bacillati</taxon>
        <taxon>Actinomycetota</taxon>
        <taxon>Actinomycetes</taxon>
        <taxon>Mycobacteriales</taxon>
        <taxon>Mycobacteriaceae</taxon>
        <taxon>Mycolicibacterium</taxon>
    </lineage>
</organism>
<evidence type="ECO:0000256" key="1">
    <source>
        <dbReference type="SAM" id="MobiDB-lite"/>
    </source>
</evidence>
<feature type="compositionally biased region" description="Basic residues" evidence="1">
    <location>
        <begin position="673"/>
        <end position="683"/>
    </location>
</feature>
<feature type="signal peptide" evidence="2">
    <location>
        <begin position="1"/>
        <end position="35"/>
    </location>
</feature>
<feature type="region of interest" description="Disordered" evidence="1">
    <location>
        <begin position="567"/>
        <end position="683"/>
    </location>
</feature>
<dbReference type="EMBL" id="LZSO01000016">
    <property type="protein sequence ID" value="OBB31032.1"/>
    <property type="molecule type" value="Genomic_DNA"/>
</dbReference>